<dbReference type="EMBL" id="JABSTR010000005">
    <property type="protein sequence ID" value="KAH9371767.1"/>
    <property type="molecule type" value="Genomic_DNA"/>
</dbReference>
<comment type="caution">
    <text evidence="2">The sequence shown here is derived from an EMBL/GenBank/DDBJ whole genome shotgun (WGS) entry which is preliminary data.</text>
</comment>
<gene>
    <name evidence="2" type="ORF">HPB48_019790</name>
</gene>
<sequence>MCAPLPAQASAPGATHKILLPTSLAAPSASFADKNTLLTAKSVAENYDHLHPRTRAHPSANTKASTSRPPHYHKTPTSKDRFPMEITSELVMRRRHPFSHHSRLPTP</sequence>
<evidence type="ECO:0000313" key="2">
    <source>
        <dbReference type="EMBL" id="KAH9371767.1"/>
    </source>
</evidence>
<proteinExistence type="predicted"/>
<accession>A0A9J6GA84</accession>
<dbReference type="Proteomes" id="UP000821853">
    <property type="component" value="Chromosome 3"/>
</dbReference>
<evidence type="ECO:0000256" key="1">
    <source>
        <dbReference type="SAM" id="MobiDB-lite"/>
    </source>
</evidence>
<dbReference type="AlphaFoldDB" id="A0A9J6GA84"/>
<feature type="region of interest" description="Disordered" evidence="1">
    <location>
        <begin position="48"/>
        <end position="84"/>
    </location>
</feature>
<dbReference type="VEuPathDB" id="VectorBase:HLOH_044212"/>
<feature type="compositionally biased region" description="Polar residues" evidence="1">
    <location>
        <begin position="59"/>
        <end position="68"/>
    </location>
</feature>
<keyword evidence="3" id="KW-1185">Reference proteome</keyword>
<evidence type="ECO:0000313" key="3">
    <source>
        <dbReference type="Proteomes" id="UP000821853"/>
    </source>
</evidence>
<protein>
    <submittedName>
        <fullName evidence="2">Uncharacterized protein</fullName>
    </submittedName>
</protein>
<reference evidence="2 3" key="1">
    <citation type="journal article" date="2020" name="Cell">
        <title>Large-Scale Comparative Analyses of Tick Genomes Elucidate Their Genetic Diversity and Vector Capacities.</title>
        <authorList>
            <consortium name="Tick Genome and Microbiome Consortium (TIGMIC)"/>
            <person name="Jia N."/>
            <person name="Wang J."/>
            <person name="Shi W."/>
            <person name="Du L."/>
            <person name="Sun Y."/>
            <person name="Zhan W."/>
            <person name="Jiang J.F."/>
            <person name="Wang Q."/>
            <person name="Zhang B."/>
            <person name="Ji P."/>
            <person name="Bell-Sakyi L."/>
            <person name="Cui X.M."/>
            <person name="Yuan T.T."/>
            <person name="Jiang B.G."/>
            <person name="Yang W.F."/>
            <person name="Lam T.T."/>
            <person name="Chang Q.C."/>
            <person name="Ding S.J."/>
            <person name="Wang X.J."/>
            <person name="Zhu J.G."/>
            <person name="Ruan X.D."/>
            <person name="Zhao L."/>
            <person name="Wei J.T."/>
            <person name="Ye R.Z."/>
            <person name="Que T.C."/>
            <person name="Du C.H."/>
            <person name="Zhou Y.H."/>
            <person name="Cheng J.X."/>
            <person name="Dai P.F."/>
            <person name="Guo W.B."/>
            <person name="Han X.H."/>
            <person name="Huang E.J."/>
            <person name="Li L.F."/>
            <person name="Wei W."/>
            <person name="Gao Y.C."/>
            <person name="Liu J.Z."/>
            <person name="Shao H.Z."/>
            <person name="Wang X."/>
            <person name="Wang C.C."/>
            <person name="Yang T.C."/>
            <person name="Huo Q.B."/>
            <person name="Li W."/>
            <person name="Chen H.Y."/>
            <person name="Chen S.E."/>
            <person name="Zhou L.G."/>
            <person name="Ni X.B."/>
            <person name="Tian J.H."/>
            <person name="Sheng Y."/>
            <person name="Liu T."/>
            <person name="Pan Y.S."/>
            <person name="Xia L.Y."/>
            <person name="Li J."/>
            <person name="Zhao F."/>
            <person name="Cao W.C."/>
        </authorList>
    </citation>
    <scope>NUCLEOTIDE SEQUENCE [LARGE SCALE GENOMIC DNA]</scope>
    <source>
        <strain evidence="2">HaeL-2018</strain>
    </source>
</reference>
<name>A0A9J6GA84_HAELO</name>
<organism evidence="2 3">
    <name type="scientific">Haemaphysalis longicornis</name>
    <name type="common">Bush tick</name>
    <dbReference type="NCBI Taxonomy" id="44386"/>
    <lineage>
        <taxon>Eukaryota</taxon>
        <taxon>Metazoa</taxon>
        <taxon>Ecdysozoa</taxon>
        <taxon>Arthropoda</taxon>
        <taxon>Chelicerata</taxon>
        <taxon>Arachnida</taxon>
        <taxon>Acari</taxon>
        <taxon>Parasitiformes</taxon>
        <taxon>Ixodida</taxon>
        <taxon>Ixodoidea</taxon>
        <taxon>Ixodidae</taxon>
        <taxon>Haemaphysalinae</taxon>
        <taxon>Haemaphysalis</taxon>
    </lineage>
</organism>